<keyword evidence="1" id="KW-0812">Transmembrane</keyword>
<keyword evidence="3" id="KW-1185">Reference proteome</keyword>
<evidence type="ECO:0000313" key="3">
    <source>
        <dbReference type="Proteomes" id="UP000250266"/>
    </source>
</evidence>
<keyword evidence="1" id="KW-1133">Transmembrane helix</keyword>
<gene>
    <name evidence="2" type="ORF">K432DRAFT_203270</name>
</gene>
<dbReference type="Proteomes" id="UP000250266">
    <property type="component" value="Unassembled WGS sequence"/>
</dbReference>
<feature type="transmembrane region" description="Helical" evidence="1">
    <location>
        <begin position="21"/>
        <end position="43"/>
    </location>
</feature>
<name>A0A8E2EFN0_9PEZI</name>
<evidence type="ECO:0000313" key="2">
    <source>
        <dbReference type="EMBL" id="OCK82935.1"/>
    </source>
</evidence>
<sequence length="147" mass="16817">MCWPLFSRKPMHCSIWGLLPVWGCGVWVIRSTALLYVVVGVYFPGQRRLSRLTNCNWPCAPTGLSPPILHLTAYLCLATHLPYRRQHSRRALPHPPLHQSLSHHSFLWSCLVFGCLYFIRTFSHSLELGSRSLCQAGSRRFGFSTVH</sequence>
<dbReference type="EMBL" id="KV744874">
    <property type="protein sequence ID" value="OCK82935.1"/>
    <property type="molecule type" value="Genomic_DNA"/>
</dbReference>
<organism evidence="2 3">
    <name type="scientific">Lepidopterella palustris CBS 459.81</name>
    <dbReference type="NCBI Taxonomy" id="1314670"/>
    <lineage>
        <taxon>Eukaryota</taxon>
        <taxon>Fungi</taxon>
        <taxon>Dikarya</taxon>
        <taxon>Ascomycota</taxon>
        <taxon>Pezizomycotina</taxon>
        <taxon>Dothideomycetes</taxon>
        <taxon>Pleosporomycetidae</taxon>
        <taxon>Mytilinidiales</taxon>
        <taxon>Argynnaceae</taxon>
        <taxon>Lepidopterella</taxon>
    </lineage>
</organism>
<protein>
    <submittedName>
        <fullName evidence="2">Uncharacterized protein</fullName>
    </submittedName>
</protein>
<dbReference type="AlphaFoldDB" id="A0A8E2EFN0"/>
<proteinExistence type="predicted"/>
<accession>A0A8E2EFN0</accession>
<keyword evidence="1" id="KW-0472">Membrane</keyword>
<evidence type="ECO:0000256" key="1">
    <source>
        <dbReference type="SAM" id="Phobius"/>
    </source>
</evidence>
<reference evidence="2 3" key="1">
    <citation type="journal article" date="2016" name="Nat. Commun.">
        <title>Ectomycorrhizal ecology is imprinted in the genome of the dominant symbiotic fungus Cenococcum geophilum.</title>
        <authorList>
            <consortium name="DOE Joint Genome Institute"/>
            <person name="Peter M."/>
            <person name="Kohler A."/>
            <person name="Ohm R.A."/>
            <person name="Kuo A."/>
            <person name="Krutzmann J."/>
            <person name="Morin E."/>
            <person name="Arend M."/>
            <person name="Barry K.W."/>
            <person name="Binder M."/>
            <person name="Choi C."/>
            <person name="Clum A."/>
            <person name="Copeland A."/>
            <person name="Grisel N."/>
            <person name="Haridas S."/>
            <person name="Kipfer T."/>
            <person name="LaButti K."/>
            <person name="Lindquist E."/>
            <person name="Lipzen A."/>
            <person name="Maire R."/>
            <person name="Meier B."/>
            <person name="Mihaltcheva S."/>
            <person name="Molinier V."/>
            <person name="Murat C."/>
            <person name="Poggeler S."/>
            <person name="Quandt C.A."/>
            <person name="Sperisen C."/>
            <person name="Tritt A."/>
            <person name="Tisserant E."/>
            <person name="Crous P.W."/>
            <person name="Henrissat B."/>
            <person name="Nehls U."/>
            <person name="Egli S."/>
            <person name="Spatafora J.W."/>
            <person name="Grigoriev I.V."/>
            <person name="Martin F.M."/>
        </authorList>
    </citation>
    <scope>NUCLEOTIDE SEQUENCE [LARGE SCALE GENOMIC DNA]</scope>
    <source>
        <strain evidence="2 3">CBS 459.81</strain>
    </source>
</reference>